<dbReference type="Proteomes" id="UP000538929">
    <property type="component" value="Unassembled WGS sequence"/>
</dbReference>
<dbReference type="InterPro" id="IPR017438">
    <property type="entry name" value="ATP-NAD_kinase_N"/>
</dbReference>
<comment type="caution">
    <text evidence="3">The sequence shown here is derived from an EMBL/GenBank/DDBJ whole genome shotgun (WGS) entry which is preliminary data.</text>
</comment>
<feature type="domain" description="DAGKc" evidence="2">
    <location>
        <begin position="1"/>
        <end position="67"/>
    </location>
</feature>
<reference evidence="4" key="1">
    <citation type="submission" date="2019-10" db="EMBL/GenBank/DDBJ databases">
        <title>Streptomyces sp. nov., a novel actinobacterium isolated from alkaline environment.</title>
        <authorList>
            <person name="Golinska P."/>
        </authorList>
    </citation>
    <scope>NUCLEOTIDE SEQUENCE [LARGE SCALE GENOMIC DNA]</scope>
    <source>
        <strain evidence="4">DSM 42118</strain>
    </source>
</reference>
<evidence type="ECO:0000313" key="4">
    <source>
        <dbReference type="Proteomes" id="UP000538929"/>
    </source>
</evidence>
<sequence length="267" mass="28334">LGVCGGDGTVNAAAERAAERGVPLAVFPGGTLNHFAQDLGVRTTEEAAAAVEEGTAIRVDLALARPLAGSADGRGPRTGRVGGLPGVAGEEGVHRDTDGHGAGYPFVNTFSIGMYPELVSERERLEKSVGKWPAAVVSLFRVLRTSEPLRIRINGRPRRVWLLFAGNGRYLPDGFAPVHRQAMDEGLLDVRTIDGDTPLARTRLLGAALLGTMSRSRVYTSARLRRLELSDLEGVETLARDGETAPAPSALLVEKRPGALVVYRPVG</sequence>
<evidence type="ECO:0000256" key="1">
    <source>
        <dbReference type="SAM" id="MobiDB-lite"/>
    </source>
</evidence>
<feature type="region of interest" description="Disordered" evidence="1">
    <location>
        <begin position="70"/>
        <end position="100"/>
    </location>
</feature>
<gene>
    <name evidence="3" type="ORF">FNQ90_23715</name>
</gene>
<name>A0A7W3Y465_9ACTN</name>
<dbReference type="EMBL" id="VKHT01001319">
    <property type="protein sequence ID" value="MBB0247047.1"/>
    <property type="molecule type" value="Genomic_DNA"/>
</dbReference>
<dbReference type="RefSeq" id="WP_267133111.1">
    <property type="nucleotide sequence ID" value="NZ_VKHT01001319.1"/>
</dbReference>
<organism evidence="3 4">
    <name type="scientific">Streptomyces alkaliphilus</name>
    <dbReference type="NCBI Taxonomy" id="1472722"/>
    <lineage>
        <taxon>Bacteria</taxon>
        <taxon>Bacillati</taxon>
        <taxon>Actinomycetota</taxon>
        <taxon>Actinomycetes</taxon>
        <taxon>Kitasatosporales</taxon>
        <taxon>Streptomycetaceae</taxon>
        <taxon>Streptomyces</taxon>
    </lineage>
</organism>
<dbReference type="Pfam" id="PF00781">
    <property type="entry name" value="DAGK_cat"/>
    <property type="match status" value="1"/>
</dbReference>
<dbReference type="SUPFAM" id="SSF111331">
    <property type="entry name" value="NAD kinase/diacylglycerol kinase-like"/>
    <property type="match status" value="1"/>
</dbReference>
<evidence type="ECO:0000313" key="3">
    <source>
        <dbReference type="EMBL" id="MBB0247047.1"/>
    </source>
</evidence>
<dbReference type="GO" id="GO:0016301">
    <property type="term" value="F:kinase activity"/>
    <property type="evidence" value="ECO:0007669"/>
    <property type="project" value="InterPro"/>
</dbReference>
<dbReference type="PROSITE" id="PS50146">
    <property type="entry name" value="DAGK"/>
    <property type="match status" value="1"/>
</dbReference>
<protein>
    <recommendedName>
        <fullName evidence="2">DAGKc domain-containing protein</fullName>
    </recommendedName>
</protein>
<keyword evidence="4" id="KW-1185">Reference proteome</keyword>
<evidence type="ECO:0000259" key="2">
    <source>
        <dbReference type="PROSITE" id="PS50146"/>
    </source>
</evidence>
<dbReference type="Gene3D" id="2.60.200.40">
    <property type="match status" value="1"/>
</dbReference>
<dbReference type="AlphaFoldDB" id="A0A7W3Y465"/>
<feature type="non-terminal residue" evidence="3">
    <location>
        <position position="1"/>
    </location>
</feature>
<accession>A0A7W3Y465</accession>
<dbReference type="InterPro" id="IPR016064">
    <property type="entry name" value="NAD/diacylglycerol_kinase_sf"/>
</dbReference>
<dbReference type="Gene3D" id="3.40.50.10330">
    <property type="entry name" value="Probable inorganic polyphosphate/atp-NAD kinase, domain 1"/>
    <property type="match status" value="1"/>
</dbReference>
<dbReference type="InterPro" id="IPR001206">
    <property type="entry name" value="Diacylglycerol_kinase_cat_dom"/>
</dbReference>
<proteinExistence type="predicted"/>